<evidence type="ECO:0000256" key="2">
    <source>
        <dbReference type="ARBA" id="ARBA00022737"/>
    </source>
</evidence>
<dbReference type="InterPro" id="IPR036322">
    <property type="entry name" value="WD40_repeat_dom_sf"/>
</dbReference>
<dbReference type="RefSeq" id="XP_014676024.1">
    <property type="nucleotide sequence ID" value="XM_014820538.1"/>
</dbReference>
<evidence type="ECO:0000256" key="3">
    <source>
        <dbReference type="PROSITE-ProRule" id="PRU00221"/>
    </source>
</evidence>
<feature type="repeat" description="WD" evidence="3">
    <location>
        <begin position="77"/>
        <end position="111"/>
    </location>
</feature>
<keyword evidence="2 4" id="KW-0677">Repeat</keyword>
<feature type="region of interest" description="Disordered" evidence="5">
    <location>
        <begin position="386"/>
        <end position="410"/>
    </location>
</feature>
<dbReference type="SUPFAM" id="SSF50978">
    <property type="entry name" value="WD40 repeat-like"/>
    <property type="match status" value="1"/>
</dbReference>
<accession>A0ABM1EV03</accession>
<dbReference type="PANTHER" id="PTHR10856">
    <property type="entry name" value="CORONIN"/>
    <property type="match status" value="1"/>
</dbReference>
<dbReference type="Pfam" id="PF08953">
    <property type="entry name" value="DUF1899"/>
    <property type="match status" value="1"/>
</dbReference>
<evidence type="ECO:0000313" key="7">
    <source>
        <dbReference type="Proteomes" id="UP000695022"/>
    </source>
</evidence>
<dbReference type="InterPro" id="IPR015943">
    <property type="entry name" value="WD40/YVTN_repeat-like_dom_sf"/>
</dbReference>
<dbReference type="Gene3D" id="2.130.10.10">
    <property type="entry name" value="YVTN repeat-like/Quinoprotein amine dehydrogenase"/>
    <property type="match status" value="1"/>
</dbReference>
<evidence type="ECO:0000313" key="8">
    <source>
        <dbReference type="RefSeq" id="XP_014676024.1"/>
    </source>
</evidence>
<reference evidence="8" key="1">
    <citation type="submission" date="2025-08" db="UniProtKB">
        <authorList>
            <consortium name="RefSeq"/>
        </authorList>
    </citation>
    <scope>IDENTIFICATION</scope>
</reference>
<dbReference type="Proteomes" id="UP000695022">
    <property type="component" value="Unplaced"/>
</dbReference>
<dbReference type="PROSITE" id="PS50294">
    <property type="entry name" value="WD_REPEATS_REGION"/>
    <property type="match status" value="2"/>
</dbReference>
<dbReference type="Pfam" id="PF16300">
    <property type="entry name" value="WD40_4"/>
    <property type="match status" value="1"/>
</dbReference>
<keyword evidence="7" id="KW-1185">Reference proteome</keyword>
<dbReference type="InterPro" id="IPR019775">
    <property type="entry name" value="WD40_repeat_CS"/>
</dbReference>
<dbReference type="SMART" id="SM01166">
    <property type="entry name" value="DUF1899"/>
    <property type="match status" value="1"/>
</dbReference>
<dbReference type="SMART" id="SM01167">
    <property type="entry name" value="DUF1900"/>
    <property type="match status" value="1"/>
</dbReference>
<dbReference type="GeneID" id="106816006"/>
<evidence type="ECO:0000256" key="4">
    <source>
        <dbReference type="RuleBase" id="RU280818"/>
    </source>
</evidence>
<dbReference type="Pfam" id="PF00400">
    <property type="entry name" value="WD40"/>
    <property type="match status" value="3"/>
</dbReference>
<comment type="similarity">
    <text evidence="4">Belongs to the WD repeat coronin family.</text>
</comment>
<name>A0ABM1EV03_PRICU</name>
<dbReference type="SMART" id="SM00320">
    <property type="entry name" value="WD40"/>
    <property type="match status" value="3"/>
</dbReference>
<protein>
    <recommendedName>
        <fullName evidence="4">Coronin</fullName>
    </recommendedName>
</protein>
<gene>
    <name evidence="8" type="primary">LOC106816006</name>
</gene>
<dbReference type="PANTHER" id="PTHR10856:SF0">
    <property type="entry name" value="CORONIN"/>
    <property type="match status" value="1"/>
</dbReference>
<evidence type="ECO:0000256" key="5">
    <source>
        <dbReference type="SAM" id="MobiDB-lite"/>
    </source>
</evidence>
<organism evidence="7 8">
    <name type="scientific">Priapulus caudatus</name>
    <name type="common">Priapulid worm</name>
    <dbReference type="NCBI Taxonomy" id="37621"/>
    <lineage>
        <taxon>Eukaryota</taxon>
        <taxon>Metazoa</taxon>
        <taxon>Ecdysozoa</taxon>
        <taxon>Scalidophora</taxon>
        <taxon>Priapulida</taxon>
        <taxon>Priapulimorpha</taxon>
        <taxon>Priapulimorphida</taxon>
        <taxon>Priapulidae</taxon>
        <taxon>Priapulus</taxon>
    </lineage>
</organism>
<proteinExistence type="inferred from homology"/>
<dbReference type="PROSITE" id="PS50082">
    <property type="entry name" value="WD_REPEATS_2"/>
    <property type="match status" value="2"/>
</dbReference>
<feature type="domain" description="DUF1899" evidence="6">
    <location>
        <begin position="4"/>
        <end position="68"/>
    </location>
</feature>
<dbReference type="InterPro" id="IPR015048">
    <property type="entry name" value="DUF1899"/>
</dbReference>
<feature type="repeat" description="WD" evidence="3">
    <location>
        <begin position="128"/>
        <end position="170"/>
    </location>
</feature>
<dbReference type="PROSITE" id="PS00678">
    <property type="entry name" value="WD_REPEATS_1"/>
    <property type="match status" value="1"/>
</dbReference>
<dbReference type="InterPro" id="IPR001680">
    <property type="entry name" value="WD40_rpt"/>
</dbReference>
<dbReference type="InterPro" id="IPR015505">
    <property type="entry name" value="Coronin"/>
</dbReference>
<evidence type="ECO:0000256" key="1">
    <source>
        <dbReference type="ARBA" id="ARBA00022574"/>
    </source>
</evidence>
<evidence type="ECO:0000259" key="6">
    <source>
        <dbReference type="SMART" id="SM01166"/>
    </source>
</evidence>
<feature type="compositionally biased region" description="Polar residues" evidence="5">
    <location>
        <begin position="395"/>
        <end position="410"/>
    </location>
</feature>
<sequence length="410" mass="45858">MSFRVVRQSKFRHVYGQGGKRDDCYDGIRVTKSSWDSPFCAANPKFLGIITEAAGGGAFLVIPLSKTGRLERDYPLVSGHKGPVLDIAWCPFNDDVIASASEDCTVKVWQIPENWPHRSNLDEPVVSLVAHQRRVGTVVWHPTANNILLSAGADHVLFIWNVGTGEVLREISCHTDIIFSSCWNYDGSRLVTTCKDKKIRIIDPRTGDVLQVGKGHDGAKPQKAVYLKDGHIFTTGFSRMSERQYSLRKERVVVVFVVHQGDCTIRYFEITDEYPYVHFINVYQSTDPQRGMGFMPKRGCDVNTNEIARFFKVYTKGLCEPISMTVPRKSELFQEDLYPNTAGDVPALTAEEWFEGKNANPILISLKGGYTPSNQLRQLTVNKKPNILDKMPSKTGGNATNSVSARSSYA</sequence>
<keyword evidence="1 3" id="KW-0853">WD repeat</keyword>